<gene>
    <name evidence="6" type="ORF">FB555_002089</name>
</gene>
<dbReference type="InterPro" id="IPR008217">
    <property type="entry name" value="Ccc1_fam"/>
</dbReference>
<comment type="subcellular location">
    <subcellularLocation>
        <location evidence="1">Endomembrane system</location>
        <topology evidence="1">Multi-pass membrane protein</topology>
    </subcellularLocation>
</comment>
<reference evidence="6 7" key="1">
    <citation type="submission" date="2020-07" db="EMBL/GenBank/DDBJ databases">
        <title>Sequencing the genomes of 1000 actinobacteria strains.</title>
        <authorList>
            <person name="Klenk H.-P."/>
        </authorList>
    </citation>
    <scope>NUCLEOTIDE SEQUENCE [LARGE SCALE GENOMIC DNA]</scope>
    <source>
        <strain evidence="6 7">DSM 23737</strain>
    </source>
</reference>
<evidence type="ECO:0000256" key="5">
    <source>
        <dbReference type="SAM" id="Phobius"/>
    </source>
</evidence>
<feature type="transmembrane region" description="Helical" evidence="5">
    <location>
        <begin position="151"/>
        <end position="173"/>
    </location>
</feature>
<dbReference type="GO" id="GO:0012505">
    <property type="term" value="C:endomembrane system"/>
    <property type="evidence" value="ECO:0007669"/>
    <property type="project" value="UniProtKB-SubCell"/>
</dbReference>
<dbReference type="CDD" id="cd02432">
    <property type="entry name" value="Nodulin-21_like_1"/>
    <property type="match status" value="1"/>
</dbReference>
<feature type="transmembrane region" description="Helical" evidence="5">
    <location>
        <begin position="179"/>
        <end position="201"/>
    </location>
</feature>
<feature type="transmembrane region" description="Helical" evidence="5">
    <location>
        <begin position="22"/>
        <end position="44"/>
    </location>
</feature>
<evidence type="ECO:0000256" key="1">
    <source>
        <dbReference type="ARBA" id="ARBA00004127"/>
    </source>
</evidence>
<dbReference type="Pfam" id="PF01988">
    <property type="entry name" value="VIT1"/>
    <property type="match status" value="1"/>
</dbReference>
<dbReference type="AlphaFoldDB" id="A0A7W3JVL3"/>
<evidence type="ECO:0000313" key="7">
    <source>
        <dbReference type="Proteomes" id="UP000524237"/>
    </source>
</evidence>
<name>A0A7W3JVL3_9MICO</name>
<dbReference type="GO" id="GO:0005384">
    <property type="term" value="F:manganese ion transmembrane transporter activity"/>
    <property type="evidence" value="ECO:0007669"/>
    <property type="project" value="InterPro"/>
</dbReference>
<evidence type="ECO:0000256" key="2">
    <source>
        <dbReference type="ARBA" id="ARBA00022692"/>
    </source>
</evidence>
<keyword evidence="7" id="KW-1185">Reference proteome</keyword>
<dbReference type="Proteomes" id="UP000524237">
    <property type="component" value="Unassembled WGS sequence"/>
</dbReference>
<evidence type="ECO:0000256" key="3">
    <source>
        <dbReference type="ARBA" id="ARBA00022989"/>
    </source>
</evidence>
<keyword evidence="3 5" id="KW-1133">Transmembrane helix</keyword>
<protein>
    <submittedName>
        <fullName evidence="6">VIT1/CCC1 family predicted Fe2+/Mn2+ transporter</fullName>
    </submittedName>
</protein>
<sequence>MTNHGFEPHEAAFASKLNWLRAGVLGANDGIVSVAALVVGVAAATTDPGVILLTATAALVAGAISMALGEYVSVSSQRDSEIALIAKERTELAEEPEAELLELAGIYASKGLSAETAHKVAVELTAHDALRAHLEAELNISGEHLTNPLHAALSSAIAFVVGAAIPLATILLSPVEWRIGATFISVLVALALTGGLGAYIGGSQMPRAILRVTIGGAAALAITFGIGKLIGGTVL</sequence>
<evidence type="ECO:0000256" key="4">
    <source>
        <dbReference type="ARBA" id="ARBA00023136"/>
    </source>
</evidence>
<dbReference type="RefSeq" id="WP_182485378.1">
    <property type="nucleotide sequence ID" value="NZ_JACGWU010000009.1"/>
</dbReference>
<dbReference type="PANTHER" id="PTHR31851">
    <property type="entry name" value="FE(2+)/MN(2+) TRANSPORTER PCL1"/>
    <property type="match status" value="1"/>
</dbReference>
<organism evidence="6 7">
    <name type="scientific">Alpinimonas psychrophila</name>
    <dbReference type="NCBI Taxonomy" id="748908"/>
    <lineage>
        <taxon>Bacteria</taxon>
        <taxon>Bacillati</taxon>
        <taxon>Actinomycetota</taxon>
        <taxon>Actinomycetes</taxon>
        <taxon>Micrococcales</taxon>
        <taxon>Microbacteriaceae</taxon>
        <taxon>Alpinimonas</taxon>
    </lineage>
</organism>
<accession>A0A7W3JVL3</accession>
<feature type="transmembrane region" description="Helical" evidence="5">
    <location>
        <begin position="50"/>
        <end position="68"/>
    </location>
</feature>
<keyword evidence="4 5" id="KW-0472">Membrane</keyword>
<feature type="transmembrane region" description="Helical" evidence="5">
    <location>
        <begin position="208"/>
        <end position="230"/>
    </location>
</feature>
<dbReference type="EMBL" id="JACGWU010000009">
    <property type="protein sequence ID" value="MBA8829962.1"/>
    <property type="molecule type" value="Genomic_DNA"/>
</dbReference>
<evidence type="ECO:0000313" key="6">
    <source>
        <dbReference type="EMBL" id="MBA8829962.1"/>
    </source>
</evidence>
<proteinExistence type="predicted"/>
<comment type="caution">
    <text evidence="6">The sequence shown here is derived from an EMBL/GenBank/DDBJ whole genome shotgun (WGS) entry which is preliminary data.</text>
</comment>
<dbReference type="GO" id="GO:0030026">
    <property type="term" value="P:intracellular manganese ion homeostasis"/>
    <property type="evidence" value="ECO:0007669"/>
    <property type="project" value="InterPro"/>
</dbReference>
<keyword evidence="2 5" id="KW-0812">Transmembrane</keyword>